<sequence length="250" mass="29003">MSLTNRKLSFGLKTSIFLKKIKWIPIFVLCGILFVLFTVSREVDWQEVRYLRSEVGIGDGTIDKIYRNYNEDGEVSAYEYVYTFHSPWGDKQWSSFSSKAKFKVQEPVEIEYSLENPDIHRIKGLTNTKSEGKKMGLIFILITICIAGLIYYLYSTSRIVKVIEQGLITKAKLTNIYNTNITINEEPVFKFEFTFKGEDQKNHLYSLKKTNRSSFNKSQKYPICYLPDSPTKAILLLELPQNLAELMQPQ</sequence>
<proteinExistence type="predicted"/>
<dbReference type="EMBL" id="BQKE01000001">
    <property type="protein sequence ID" value="GJM60943.1"/>
    <property type="molecule type" value="Genomic_DNA"/>
</dbReference>
<evidence type="ECO:0000313" key="2">
    <source>
        <dbReference type="EMBL" id="GJM60943.1"/>
    </source>
</evidence>
<evidence type="ECO:0008006" key="4">
    <source>
        <dbReference type="Google" id="ProtNLM"/>
    </source>
</evidence>
<name>A0AAN5ALJ6_9BACT</name>
<comment type="caution">
    <text evidence="2">The sequence shown here is derived from an EMBL/GenBank/DDBJ whole genome shotgun (WGS) entry which is preliminary data.</text>
</comment>
<reference evidence="2 3" key="1">
    <citation type="submission" date="2021-12" db="EMBL/GenBank/DDBJ databases">
        <title>Genome sequencing of bacteria with rrn-lacking chromosome and rrn-plasmid.</title>
        <authorList>
            <person name="Anda M."/>
            <person name="Iwasaki W."/>
        </authorList>
    </citation>
    <scope>NUCLEOTIDE SEQUENCE [LARGE SCALE GENOMIC DNA]</scope>
    <source>
        <strain evidence="2 3">NBRC 15940</strain>
    </source>
</reference>
<evidence type="ECO:0000313" key="3">
    <source>
        <dbReference type="Proteomes" id="UP001310022"/>
    </source>
</evidence>
<keyword evidence="1" id="KW-0472">Membrane</keyword>
<dbReference type="AlphaFoldDB" id="A0AAN5ALJ6"/>
<accession>A0AAN5ALJ6</accession>
<feature type="transmembrane region" description="Helical" evidence="1">
    <location>
        <begin position="135"/>
        <end position="154"/>
    </location>
</feature>
<protein>
    <recommendedName>
        <fullName evidence="4">DUF3592 domain-containing protein</fullName>
    </recommendedName>
</protein>
<evidence type="ECO:0000256" key="1">
    <source>
        <dbReference type="SAM" id="Phobius"/>
    </source>
</evidence>
<keyword evidence="3" id="KW-1185">Reference proteome</keyword>
<dbReference type="RefSeq" id="WP_338236586.1">
    <property type="nucleotide sequence ID" value="NZ_BQKE01000001.1"/>
</dbReference>
<organism evidence="2 3">
    <name type="scientific">Persicobacter diffluens</name>
    <dbReference type="NCBI Taxonomy" id="981"/>
    <lineage>
        <taxon>Bacteria</taxon>
        <taxon>Pseudomonadati</taxon>
        <taxon>Bacteroidota</taxon>
        <taxon>Cytophagia</taxon>
        <taxon>Cytophagales</taxon>
        <taxon>Persicobacteraceae</taxon>
        <taxon>Persicobacter</taxon>
    </lineage>
</organism>
<feature type="transmembrane region" description="Helical" evidence="1">
    <location>
        <begin position="21"/>
        <end position="40"/>
    </location>
</feature>
<keyword evidence="1" id="KW-1133">Transmembrane helix</keyword>
<dbReference type="Proteomes" id="UP001310022">
    <property type="component" value="Unassembled WGS sequence"/>
</dbReference>
<gene>
    <name evidence="2" type="ORF">PEDI_14950</name>
</gene>
<keyword evidence="1" id="KW-0812">Transmembrane</keyword>